<accession>A0A060ZFT1</accession>
<name>A0A060ZFT1_ONCMY</name>
<dbReference type="PANTHER" id="PTHR10663:SF388">
    <property type="entry name" value="GOLGI-SPECIFIC BREFELDIN A-RESISTANCE GUANINE NUCLEOTIDE EXCHANGE FACTOR 1"/>
    <property type="match status" value="1"/>
</dbReference>
<dbReference type="PaxDb" id="8022-A0A060ZFT1"/>
<proteinExistence type="predicted"/>
<evidence type="ECO:0000313" key="2">
    <source>
        <dbReference type="Proteomes" id="UP000193380"/>
    </source>
</evidence>
<dbReference type="STRING" id="8022.A0A060ZFT1"/>
<dbReference type="Proteomes" id="UP000193380">
    <property type="component" value="Unassembled WGS sequence"/>
</dbReference>
<reference evidence="1" key="2">
    <citation type="submission" date="2014-03" db="EMBL/GenBank/DDBJ databases">
        <authorList>
            <person name="Genoscope - CEA"/>
        </authorList>
    </citation>
    <scope>NUCLEOTIDE SEQUENCE</scope>
</reference>
<dbReference type="AlphaFoldDB" id="A0A060ZFT1"/>
<reference evidence="1" key="1">
    <citation type="journal article" date="2014" name="Nat. Commun.">
        <title>The rainbow trout genome provides novel insights into evolution after whole-genome duplication in vertebrates.</title>
        <authorList>
            <person name="Berthelot C."/>
            <person name="Brunet F."/>
            <person name="Chalopin D."/>
            <person name="Juanchich A."/>
            <person name="Bernard M."/>
            <person name="Noel B."/>
            <person name="Bento P."/>
            <person name="Da Silva C."/>
            <person name="Labadie K."/>
            <person name="Alberti A."/>
            <person name="Aury J.M."/>
            <person name="Louis A."/>
            <person name="Dehais P."/>
            <person name="Bardou P."/>
            <person name="Montfort J."/>
            <person name="Klopp C."/>
            <person name="Cabau C."/>
            <person name="Gaspin C."/>
            <person name="Thorgaard G.H."/>
            <person name="Boussaha M."/>
            <person name="Quillet E."/>
            <person name="Guyomard R."/>
            <person name="Galiana D."/>
            <person name="Bobe J."/>
            <person name="Volff J.N."/>
            <person name="Genet C."/>
            <person name="Wincker P."/>
            <person name="Jaillon O."/>
            <person name="Roest Crollius H."/>
            <person name="Guiguen Y."/>
        </authorList>
    </citation>
    <scope>NUCLEOTIDE SEQUENCE [LARGE SCALE GENOMIC DNA]</scope>
</reference>
<sequence>MICFSPFRKCAMISAHYGFSDVFDNLIISLCKFTTLSSESVENLPTVFGSNGKAQIAAKTMFHLAHRHGDILREGWKNIMDSMLQLFRAELLPKAMVEVEDFVEPNGTISLQREETPSNRGESAVLSFVNWLTLSGAEQSGQRGPSTENQEAKQAAMLCIKQCDPEKLITESKFLQLESLQELMKALISVTPDEETYDEEDAAFCLEMLLRIVMENRLQRAASWWRGLWWASSDWPSACCAERT</sequence>
<organism evidence="1 2">
    <name type="scientific">Oncorhynchus mykiss</name>
    <name type="common">Rainbow trout</name>
    <name type="synonym">Salmo gairdneri</name>
    <dbReference type="NCBI Taxonomy" id="8022"/>
    <lineage>
        <taxon>Eukaryota</taxon>
        <taxon>Metazoa</taxon>
        <taxon>Chordata</taxon>
        <taxon>Craniata</taxon>
        <taxon>Vertebrata</taxon>
        <taxon>Euteleostomi</taxon>
        <taxon>Actinopterygii</taxon>
        <taxon>Neopterygii</taxon>
        <taxon>Teleostei</taxon>
        <taxon>Protacanthopterygii</taxon>
        <taxon>Salmoniformes</taxon>
        <taxon>Salmonidae</taxon>
        <taxon>Salmoninae</taxon>
        <taxon>Oncorhynchus</taxon>
    </lineage>
</organism>
<evidence type="ECO:0000313" key="1">
    <source>
        <dbReference type="EMBL" id="CDR00065.1"/>
    </source>
</evidence>
<protein>
    <submittedName>
        <fullName evidence="1">Uncharacterized protein</fullName>
    </submittedName>
</protein>
<gene>
    <name evidence="1" type="ORF">GSONMT00046517001</name>
</gene>
<dbReference type="EMBL" id="FR952730">
    <property type="protein sequence ID" value="CDR00065.1"/>
    <property type="molecule type" value="Genomic_DNA"/>
</dbReference>
<dbReference type="PANTHER" id="PTHR10663">
    <property type="entry name" value="GUANYL-NUCLEOTIDE EXCHANGE FACTOR"/>
    <property type="match status" value="1"/>
</dbReference>
<feature type="non-terminal residue" evidence="1">
    <location>
        <position position="244"/>
    </location>
</feature>